<evidence type="ECO:0000313" key="3">
    <source>
        <dbReference type="Proteomes" id="UP001500683"/>
    </source>
</evidence>
<dbReference type="Proteomes" id="UP001500683">
    <property type="component" value="Unassembled WGS sequence"/>
</dbReference>
<name>A0ABP7V022_9ACTN</name>
<proteinExistence type="predicted"/>
<keyword evidence="3" id="KW-1185">Reference proteome</keyword>
<sequence>MKWIISAVVLAATATFATGGAAHASAGKEPVSREQYRTLINQCRYAETKAARQDCRAEARKTYTIGAWNPTLNCRTYSSVTVCGRLHLSDRQRACVRDFVQRGLTYDRSEVECYAFLKHN</sequence>
<reference evidence="3" key="1">
    <citation type="journal article" date="2019" name="Int. J. Syst. Evol. Microbiol.">
        <title>The Global Catalogue of Microorganisms (GCM) 10K type strain sequencing project: providing services to taxonomists for standard genome sequencing and annotation.</title>
        <authorList>
            <consortium name="The Broad Institute Genomics Platform"/>
            <consortium name="The Broad Institute Genome Sequencing Center for Infectious Disease"/>
            <person name="Wu L."/>
            <person name="Ma J."/>
        </authorList>
    </citation>
    <scope>NUCLEOTIDE SEQUENCE [LARGE SCALE GENOMIC DNA]</scope>
    <source>
        <strain evidence="3">JCM 16702</strain>
    </source>
</reference>
<evidence type="ECO:0000256" key="1">
    <source>
        <dbReference type="SAM" id="SignalP"/>
    </source>
</evidence>
<feature type="signal peptide" evidence="1">
    <location>
        <begin position="1"/>
        <end position="17"/>
    </location>
</feature>
<protein>
    <submittedName>
        <fullName evidence="2">Uncharacterized protein</fullName>
    </submittedName>
</protein>
<dbReference type="RefSeq" id="WP_344939945.1">
    <property type="nucleotide sequence ID" value="NZ_BAAAZG010000001.1"/>
</dbReference>
<feature type="chain" id="PRO_5047083944" evidence="1">
    <location>
        <begin position="18"/>
        <end position="120"/>
    </location>
</feature>
<comment type="caution">
    <text evidence="2">The sequence shown here is derived from an EMBL/GenBank/DDBJ whole genome shotgun (WGS) entry which is preliminary data.</text>
</comment>
<gene>
    <name evidence="2" type="ORF">GCM10022214_05260</name>
</gene>
<evidence type="ECO:0000313" key="2">
    <source>
        <dbReference type="EMBL" id="GAA4056554.1"/>
    </source>
</evidence>
<organism evidence="2 3">
    <name type="scientific">Actinomadura miaoliensis</name>
    <dbReference type="NCBI Taxonomy" id="430685"/>
    <lineage>
        <taxon>Bacteria</taxon>
        <taxon>Bacillati</taxon>
        <taxon>Actinomycetota</taxon>
        <taxon>Actinomycetes</taxon>
        <taxon>Streptosporangiales</taxon>
        <taxon>Thermomonosporaceae</taxon>
        <taxon>Actinomadura</taxon>
    </lineage>
</organism>
<keyword evidence="1" id="KW-0732">Signal</keyword>
<accession>A0ABP7V022</accession>
<dbReference type="EMBL" id="BAAAZG010000001">
    <property type="protein sequence ID" value="GAA4056554.1"/>
    <property type="molecule type" value="Genomic_DNA"/>
</dbReference>